<comment type="pathway">
    <text evidence="1">Amino-acid biosynthesis; L-tryptophan biosynthesis; L-tryptophan from chorismate: step 2/5.</text>
</comment>
<dbReference type="InterPro" id="IPR017459">
    <property type="entry name" value="Glycosyl_Trfase_fam3_N_dom"/>
</dbReference>
<evidence type="ECO:0000256" key="7">
    <source>
        <dbReference type="ARBA" id="ARBA00023141"/>
    </source>
</evidence>
<dbReference type="PANTHER" id="PTHR43285">
    <property type="entry name" value="ANTHRANILATE PHOSPHORIBOSYLTRANSFERASE"/>
    <property type="match status" value="1"/>
</dbReference>
<evidence type="ECO:0000256" key="2">
    <source>
        <dbReference type="ARBA" id="ARBA00011948"/>
    </source>
</evidence>
<proteinExistence type="inferred from homology"/>
<keyword evidence="13" id="KW-1185">Reference proteome</keyword>
<dbReference type="Gene3D" id="1.20.970.10">
    <property type="entry name" value="Transferase, Pyrimidine Nucleoside Phosphorylase, Chain C"/>
    <property type="match status" value="1"/>
</dbReference>
<organism evidence="12 13">
    <name type="scientific">Gigaspora margarita</name>
    <dbReference type="NCBI Taxonomy" id="4874"/>
    <lineage>
        <taxon>Eukaryota</taxon>
        <taxon>Fungi</taxon>
        <taxon>Fungi incertae sedis</taxon>
        <taxon>Mucoromycota</taxon>
        <taxon>Glomeromycotina</taxon>
        <taxon>Glomeromycetes</taxon>
        <taxon>Diversisporales</taxon>
        <taxon>Gigasporaceae</taxon>
        <taxon>Gigaspora</taxon>
    </lineage>
</organism>
<dbReference type="Gene3D" id="3.40.1030.10">
    <property type="entry name" value="Nucleoside phosphorylase/phosphoribosyltransferase catalytic domain"/>
    <property type="match status" value="1"/>
</dbReference>
<dbReference type="InterPro" id="IPR036320">
    <property type="entry name" value="Glycosyl_Trfase_fam3_N_dom_sf"/>
</dbReference>
<dbReference type="EMBL" id="WTPW01002795">
    <property type="protein sequence ID" value="KAF0365680.1"/>
    <property type="molecule type" value="Genomic_DNA"/>
</dbReference>
<sequence>MTSFPDILKILVLKPDEFTTTHAQVALEEIMEQRATAAQISAFLVALKLNKKEYDPEIIAACSESLHKFALKIDFTAYDGLQDSLVDVVGTGGDGMNTFNVSTTAAIVVAGAGCKVAKFGNRAATSQCGSADILEKIGCEITNVTPSKVPHIINSTNFCFLFAPTFHPAVKHVAYVRREIGIPTIFNLLGPLSNPARPKRVVIGVHSKFLGKLLVDVLALKGVNEAMVVHGAIGLDEISPDGQTFIWHLSNSVIKEYVVTPSDFGLPNHPISAVKGGTPSENSELLIQLLSNKYEGPILDFVLLNSSAALVVSGLAENFKDGVKLARESILSGRAKNVFEEFKRQIRTED</sequence>
<dbReference type="InterPro" id="IPR035902">
    <property type="entry name" value="Nuc_phospho_transferase"/>
</dbReference>
<dbReference type="Proteomes" id="UP000439903">
    <property type="component" value="Unassembled WGS sequence"/>
</dbReference>
<evidence type="ECO:0000256" key="4">
    <source>
        <dbReference type="ARBA" id="ARBA00022676"/>
    </source>
</evidence>
<evidence type="ECO:0000313" key="12">
    <source>
        <dbReference type="EMBL" id="KAF0365680.1"/>
    </source>
</evidence>
<evidence type="ECO:0000256" key="3">
    <source>
        <dbReference type="ARBA" id="ARBA00022605"/>
    </source>
</evidence>
<dbReference type="AlphaFoldDB" id="A0A8H3WZI4"/>
<dbReference type="SUPFAM" id="SSF52418">
    <property type="entry name" value="Nucleoside phosphorylase/phosphoribosyltransferase catalytic domain"/>
    <property type="match status" value="1"/>
</dbReference>
<accession>A0A8H3WZI4</accession>
<evidence type="ECO:0000256" key="1">
    <source>
        <dbReference type="ARBA" id="ARBA00004907"/>
    </source>
</evidence>
<keyword evidence="5 12" id="KW-0808">Transferase</keyword>
<keyword evidence="7" id="KW-0057">Aromatic amino acid biosynthesis</keyword>
<protein>
    <recommendedName>
        <fullName evidence="9">Anthranilate phosphoribosyltransferase</fullName>
        <ecNumber evidence="2">2.4.2.18</ecNumber>
    </recommendedName>
</protein>
<keyword evidence="3" id="KW-0028">Amino-acid biosynthesis</keyword>
<evidence type="ECO:0000259" key="10">
    <source>
        <dbReference type="Pfam" id="PF00591"/>
    </source>
</evidence>
<evidence type="ECO:0000313" key="13">
    <source>
        <dbReference type="Proteomes" id="UP000439903"/>
    </source>
</evidence>
<dbReference type="FunFam" id="3.40.1030.10:FF:000002">
    <property type="entry name" value="Anthranilate phosphoribosyltransferase"/>
    <property type="match status" value="1"/>
</dbReference>
<comment type="caution">
    <text evidence="12">The sequence shown here is derived from an EMBL/GenBank/DDBJ whole genome shotgun (WGS) entry which is preliminary data.</text>
</comment>
<evidence type="ECO:0000256" key="5">
    <source>
        <dbReference type="ARBA" id="ARBA00022679"/>
    </source>
</evidence>
<dbReference type="HAMAP" id="MF_00211">
    <property type="entry name" value="TrpD"/>
    <property type="match status" value="1"/>
</dbReference>
<dbReference type="InterPro" id="IPR000312">
    <property type="entry name" value="Glycosyl_Trfase_fam3"/>
</dbReference>
<feature type="domain" description="Glycosyl transferase family 3 N-terminal" evidence="11">
    <location>
        <begin position="6"/>
        <end position="67"/>
    </location>
</feature>
<dbReference type="Pfam" id="PF00591">
    <property type="entry name" value="Glycos_transf_3"/>
    <property type="match status" value="1"/>
</dbReference>
<dbReference type="GO" id="GO:0000162">
    <property type="term" value="P:L-tryptophan biosynthetic process"/>
    <property type="evidence" value="ECO:0007669"/>
    <property type="project" value="UniProtKB-KW"/>
</dbReference>
<evidence type="ECO:0000256" key="8">
    <source>
        <dbReference type="ARBA" id="ARBA00061500"/>
    </source>
</evidence>
<reference evidence="12 13" key="1">
    <citation type="journal article" date="2019" name="Environ. Microbiol.">
        <title>At the nexus of three kingdoms: the genome of the mycorrhizal fungus Gigaspora margarita provides insights into plant, endobacterial and fungal interactions.</title>
        <authorList>
            <person name="Venice F."/>
            <person name="Ghignone S."/>
            <person name="Salvioli di Fossalunga A."/>
            <person name="Amselem J."/>
            <person name="Novero M."/>
            <person name="Xianan X."/>
            <person name="Sedzielewska Toro K."/>
            <person name="Morin E."/>
            <person name="Lipzen A."/>
            <person name="Grigoriev I.V."/>
            <person name="Henrissat B."/>
            <person name="Martin F.M."/>
            <person name="Bonfante P."/>
        </authorList>
    </citation>
    <scope>NUCLEOTIDE SEQUENCE [LARGE SCALE GENOMIC DNA]</scope>
    <source>
        <strain evidence="12 13">BEG34</strain>
    </source>
</reference>
<feature type="domain" description="Glycosyl transferase family 3" evidence="10">
    <location>
        <begin position="84"/>
        <end position="335"/>
    </location>
</feature>
<evidence type="ECO:0000256" key="6">
    <source>
        <dbReference type="ARBA" id="ARBA00022822"/>
    </source>
</evidence>
<keyword evidence="4 12" id="KW-0328">Glycosyltransferase</keyword>
<dbReference type="PANTHER" id="PTHR43285:SF2">
    <property type="entry name" value="ANTHRANILATE PHOSPHORIBOSYLTRANSFERASE"/>
    <property type="match status" value="1"/>
</dbReference>
<gene>
    <name evidence="12" type="ORF">F8M41_013720</name>
</gene>
<dbReference type="EC" id="2.4.2.18" evidence="2"/>
<evidence type="ECO:0000256" key="9">
    <source>
        <dbReference type="ARBA" id="ARBA00071401"/>
    </source>
</evidence>
<dbReference type="OrthoDB" id="427800at2759"/>
<evidence type="ECO:0000259" key="11">
    <source>
        <dbReference type="Pfam" id="PF02885"/>
    </source>
</evidence>
<comment type="similarity">
    <text evidence="8">Belongs to the anthranilate phosphoribosyltransferase family.</text>
</comment>
<dbReference type="InterPro" id="IPR005940">
    <property type="entry name" value="Anthranilate_Pribosyl_Tfrase"/>
</dbReference>
<dbReference type="GO" id="GO:0004048">
    <property type="term" value="F:anthranilate phosphoribosyltransferase activity"/>
    <property type="evidence" value="ECO:0007669"/>
    <property type="project" value="UniProtKB-EC"/>
</dbReference>
<dbReference type="Pfam" id="PF02885">
    <property type="entry name" value="Glycos_trans_3N"/>
    <property type="match status" value="1"/>
</dbReference>
<dbReference type="GO" id="GO:0005829">
    <property type="term" value="C:cytosol"/>
    <property type="evidence" value="ECO:0007669"/>
    <property type="project" value="TreeGrafter"/>
</dbReference>
<dbReference type="NCBIfam" id="TIGR01245">
    <property type="entry name" value="trpD"/>
    <property type="match status" value="1"/>
</dbReference>
<name>A0A8H3WZI4_GIGMA</name>
<dbReference type="SUPFAM" id="SSF47648">
    <property type="entry name" value="Nucleoside phosphorylase/phosphoribosyltransferase N-terminal domain"/>
    <property type="match status" value="1"/>
</dbReference>
<keyword evidence="6" id="KW-0822">Tryptophan biosynthesis</keyword>